<accession>I0UWR8</accession>
<evidence type="ECO:0000313" key="1">
    <source>
        <dbReference type="EMBL" id="EID52321.1"/>
    </source>
</evidence>
<dbReference type="eggNOG" id="ENOG50333I2">
    <property type="taxonomic scope" value="Bacteria"/>
</dbReference>
<evidence type="ECO:0008006" key="3">
    <source>
        <dbReference type="Google" id="ProtNLM"/>
    </source>
</evidence>
<proteinExistence type="predicted"/>
<sequence length="205" mass="22585">MSGSYSPVPELNALKDFQDSLGGRSFAPGFELFTYNDELDWFCGEAPDAYLDRLVPFAYATSSGSYYALWRCDDRTDLATLPVIFFGDEGDLRVKANDVRELLRLLAVEPDDPDDRARLACERQRYRVWLRQNLGLTPLGDVSDASDVSNASDASDVSDVSGVSGVSDKALAEHTRRFAAWVSEFASDALLEHVLAALDLDASSR</sequence>
<protein>
    <recommendedName>
        <fullName evidence="3">SUKH-4 immunity protein</fullName>
    </recommendedName>
</protein>
<keyword evidence="2" id="KW-1185">Reference proteome</keyword>
<dbReference type="HOGENOM" id="CLU_129123_0_0_11"/>
<dbReference type="RefSeq" id="WP_006236410.1">
    <property type="nucleotide sequence ID" value="NZ_JH636049.1"/>
</dbReference>
<dbReference type="OrthoDB" id="9179578at2"/>
<organism evidence="1 2">
    <name type="scientific">Saccharomonospora xinjiangensis XJ-54</name>
    <dbReference type="NCBI Taxonomy" id="882086"/>
    <lineage>
        <taxon>Bacteria</taxon>
        <taxon>Bacillati</taxon>
        <taxon>Actinomycetota</taxon>
        <taxon>Actinomycetes</taxon>
        <taxon>Pseudonocardiales</taxon>
        <taxon>Pseudonocardiaceae</taxon>
        <taxon>Saccharomonospora</taxon>
    </lineage>
</organism>
<dbReference type="Proteomes" id="UP000004691">
    <property type="component" value="Unassembled WGS sequence"/>
</dbReference>
<reference evidence="1 2" key="1">
    <citation type="submission" date="2012-01" db="EMBL/GenBank/DDBJ databases">
        <title>Improved High-Quality Draft sequence of Saccharomonospora xinjiangensis XJ-54.</title>
        <authorList>
            <consortium name="US DOE Joint Genome Institute"/>
            <person name="Lucas S."/>
            <person name="Han J."/>
            <person name="Lapidus A."/>
            <person name="Cheng J.-F."/>
            <person name="Goodwin L."/>
            <person name="Pitluck S."/>
            <person name="Peters L."/>
            <person name="Mikhailova N."/>
            <person name="Teshima H."/>
            <person name="Detter J.C."/>
            <person name="Han C."/>
            <person name="Tapia R."/>
            <person name="Land M."/>
            <person name="Hauser L."/>
            <person name="Kyrpides N."/>
            <person name="Ivanova N."/>
            <person name="Pagani I."/>
            <person name="Brambilla E.-M."/>
            <person name="Klenk H.-P."/>
            <person name="Woyke T."/>
        </authorList>
    </citation>
    <scope>NUCLEOTIDE SEQUENCE [LARGE SCALE GENOMIC DNA]</scope>
    <source>
        <strain evidence="1 2">XJ-54</strain>
    </source>
</reference>
<evidence type="ECO:0000313" key="2">
    <source>
        <dbReference type="Proteomes" id="UP000004691"/>
    </source>
</evidence>
<dbReference type="EMBL" id="JH636049">
    <property type="protein sequence ID" value="EID52321.1"/>
    <property type="molecule type" value="Genomic_DNA"/>
</dbReference>
<dbReference type="AlphaFoldDB" id="I0UWR8"/>
<name>I0UWR8_9PSEU</name>
<gene>
    <name evidence="1" type="ORF">SacxiDRAFT_0032</name>
</gene>